<keyword evidence="3" id="KW-0169">Cobalamin biosynthesis</keyword>
<dbReference type="SUPFAM" id="SSF63965">
    <property type="entry name" value="Precorrin-8X methylmutase CbiC/CobH"/>
    <property type="match status" value="1"/>
</dbReference>
<dbReference type="PANTHER" id="PTHR43588:SF1">
    <property type="entry name" value="COBALT-PRECORRIN-8 METHYLMUTASE"/>
    <property type="match status" value="1"/>
</dbReference>
<evidence type="ECO:0000256" key="3">
    <source>
        <dbReference type="ARBA" id="ARBA00022573"/>
    </source>
</evidence>
<feature type="domain" description="Cobalamin biosynthesis precorrin-8X methylmutase CobH/CbiC" evidence="5">
    <location>
        <begin position="16"/>
        <end position="214"/>
    </location>
</feature>
<comment type="similarity">
    <text evidence="2">Belongs to the CobH/CbiC family.</text>
</comment>
<evidence type="ECO:0000313" key="6">
    <source>
        <dbReference type="EMBL" id="TVM32811.1"/>
    </source>
</evidence>
<dbReference type="InterPro" id="IPR003722">
    <property type="entry name" value="Cbl_synth_CobH/CbiC"/>
</dbReference>
<dbReference type="GO" id="GO:0016993">
    <property type="term" value="F:precorrin-8X methylmutase activity"/>
    <property type="evidence" value="ECO:0007669"/>
    <property type="project" value="InterPro"/>
</dbReference>
<sequence length="227" mass="24113">MPDDTILQDLRTPEAIESGSMAIIDAEVPEPRPFAGNEWVVVRRMIHATADFELLDLVRFHPQAVAAALAALSQGGLVLTDTEMARAGLPLRRFDPLGCRVECLMNDPDVQRRAREQGSTRATVAVDVAAERFDNLRNAILLVGNAPTALLRILERCREGSIAPALVLGMPVGFVNAAESKALLVEQSPAPYITITGRKGGSALAAAALNALAQIALDTRAAGSGKE</sequence>
<dbReference type="GO" id="GO:0009236">
    <property type="term" value="P:cobalamin biosynthetic process"/>
    <property type="evidence" value="ECO:0007669"/>
    <property type="project" value="UniProtKB-UniPathway"/>
</dbReference>
<keyword evidence="4" id="KW-0413">Isomerase</keyword>
<dbReference type="Pfam" id="PF02570">
    <property type="entry name" value="CbiC"/>
    <property type="match status" value="1"/>
</dbReference>
<name>A0A6P1ZFH1_9BACT</name>
<protein>
    <submittedName>
        <fullName evidence="6">Precorrin-8X methylmutase</fullName>
    </submittedName>
</protein>
<proteinExistence type="inferred from homology"/>
<accession>A0A6P1ZFH1</accession>
<evidence type="ECO:0000313" key="7">
    <source>
        <dbReference type="Proteomes" id="UP000434052"/>
    </source>
</evidence>
<organism evidence="6 7">
    <name type="scientific">Oceanidesulfovibrio marinus</name>
    <dbReference type="NCBI Taxonomy" id="370038"/>
    <lineage>
        <taxon>Bacteria</taxon>
        <taxon>Pseudomonadati</taxon>
        <taxon>Thermodesulfobacteriota</taxon>
        <taxon>Desulfovibrionia</taxon>
        <taxon>Desulfovibrionales</taxon>
        <taxon>Desulfovibrionaceae</taxon>
        <taxon>Oceanidesulfovibrio</taxon>
    </lineage>
</organism>
<comment type="pathway">
    <text evidence="1">Cofactor biosynthesis; adenosylcobalamin biosynthesis.</text>
</comment>
<dbReference type="AlphaFoldDB" id="A0A6P1ZFH1"/>
<dbReference type="InterPro" id="IPR036588">
    <property type="entry name" value="CobH/CbiC_sf"/>
</dbReference>
<evidence type="ECO:0000259" key="5">
    <source>
        <dbReference type="Pfam" id="PF02570"/>
    </source>
</evidence>
<dbReference type="OrthoDB" id="9780708at2"/>
<dbReference type="PANTHER" id="PTHR43588">
    <property type="entry name" value="COBALT-PRECORRIN-8 METHYLMUTASE"/>
    <property type="match status" value="1"/>
</dbReference>
<evidence type="ECO:0000256" key="1">
    <source>
        <dbReference type="ARBA" id="ARBA00004953"/>
    </source>
</evidence>
<reference evidence="6 7" key="1">
    <citation type="submission" date="2018-06" db="EMBL/GenBank/DDBJ databases">
        <title>Complete genome of Desulfovibrio marinus P48SEP.</title>
        <authorList>
            <person name="Crispim J.S."/>
            <person name="Vidigal P.M.P."/>
            <person name="Silva L.C.F."/>
            <person name="Araujo L.C."/>
            <person name="Laguardia C.N."/>
            <person name="Dias R.S."/>
            <person name="Sousa M.P."/>
            <person name="Paula S.O."/>
            <person name="Silva C."/>
        </authorList>
    </citation>
    <scope>NUCLEOTIDE SEQUENCE [LARGE SCALE GENOMIC DNA]</scope>
    <source>
        <strain evidence="6 7">P48SEP</strain>
    </source>
</reference>
<dbReference type="RefSeq" id="WP_144305994.1">
    <property type="nucleotide sequence ID" value="NZ_QMIF01000009.1"/>
</dbReference>
<dbReference type="EMBL" id="QMIF01000009">
    <property type="protein sequence ID" value="TVM32811.1"/>
    <property type="molecule type" value="Genomic_DNA"/>
</dbReference>
<evidence type="ECO:0000256" key="4">
    <source>
        <dbReference type="ARBA" id="ARBA00023235"/>
    </source>
</evidence>
<dbReference type="Gene3D" id="3.40.50.10230">
    <property type="entry name" value="Cobalamin biosynthesis CobH/CbiC, precorrin-8X methylmutase"/>
    <property type="match status" value="1"/>
</dbReference>
<evidence type="ECO:0000256" key="2">
    <source>
        <dbReference type="ARBA" id="ARBA00009774"/>
    </source>
</evidence>
<comment type="caution">
    <text evidence="6">The sequence shown here is derived from an EMBL/GenBank/DDBJ whole genome shotgun (WGS) entry which is preliminary data.</text>
</comment>
<dbReference type="Proteomes" id="UP000434052">
    <property type="component" value="Unassembled WGS sequence"/>
</dbReference>
<dbReference type="UniPathway" id="UPA00148"/>
<gene>
    <name evidence="6" type="ORF">DQK91_13970</name>
</gene>